<dbReference type="InterPro" id="IPR052042">
    <property type="entry name" value="Tail_sheath_structural"/>
</dbReference>
<dbReference type="AlphaFoldDB" id="A0A9X8R0K9"/>
<accession>A0A9X8R0K9</accession>
<dbReference type="PANTHER" id="PTHR35861">
    <property type="match status" value="1"/>
</dbReference>
<reference evidence="5" key="1">
    <citation type="submission" date="2016-11" db="EMBL/GenBank/DDBJ databases">
        <authorList>
            <person name="Jaros S."/>
            <person name="Januszkiewicz K."/>
            <person name="Wedrychowicz H."/>
        </authorList>
    </citation>
    <scope>NUCLEOTIDE SEQUENCE [LARGE SCALE GENOMIC DNA]</scope>
    <source>
        <strain evidence="5">CGMCC 4.3555</strain>
    </source>
</reference>
<evidence type="ECO:0000313" key="4">
    <source>
        <dbReference type="EMBL" id="SHN36138.1"/>
    </source>
</evidence>
<proteinExistence type="inferred from homology"/>
<dbReference type="PANTHER" id="PTHR35861:SF1">
    <property type="entry name" value="PHAGE TAIL SHEATH PROTEIN"/>
    <property type="match status" value="1"/>
</dbReference>
<dbReference type="Pfam" id="PF04984">
    <property type="entry name" value="Phage_sheath_1"/>
    <property type="match status" value="1"/>
</dbReference>
<dbReference type="EMBL" id="FRBK01000068">
    <property type="protein sequence ID" value="SHN36138.1"/>
    <property type="molecule type" value="Genomic_DNA"/>
</dbReference>
<protein>
    <recommendedName>
        <fullName evidence="3">Tail sheath protein subtilisin-like domain-containing protein</fullName>
    </recommendedName>
</protein>
<dbReference type="RefSeq" id="WP_073450379.1">
    <property type="nucleotide sequence ID" value="NZ_FRBK01000068.1"/>
</dbReference>
<gene>
    <name evidence="4" type="ORF">SAMN05216268_1684</name>
</gene>
<evidence type="ECO:0000256" key="1">
    <source>
        <dbReference type="ARBA" id="ARBA00008005"/>
    </source>
</evidence>
<feature type="region of interest" description="Disordered" evidence="2">
    <location>
        <begin position="1"/>
        <end position="29"/>
    </location>
</feature>
<comment type="similarity">
    <text evidence="1">Belongs to the myoviridae tail sheath protein family.</text>
</comment>
<organism evidence="4 5">
    <name type="scientific">Streptomyces yunnanensis</name>
    <dbReference type="NCBI Taxonomy" id="156453"/>
    <lineage>
        <taxon>Bacteria</taxon>
        <taxon>Bacillati</taxon>
        <taxon>Actinomycetota</taxon>
        <taxon>Actinomycetes</taxon>
        <taxon>Kitasatosporales</taxon>
        <taxon>Streptomycetaceae</taxon>
        <taxon>Streptomyces</taxon>
    </lineage>
</organism>
<dbReference type="InterPro" id="IPR035089">
    <property type="entry name" value="Phage_sheath_subtilisin"/>
</dbReference>
<dbReference type="Gene3D" id="3.40.50.11780">
    <property type="match status" value="1"/>
</dbReference>
<feature type="compositionally biased region" description="Basic and acidic residues" evidence="2">
    <location>
        <begin position="1"/>
        <end position="12"/>
    </location>
</feature>
<dbReference type="Proteomes" id="UP000184388">
    <property type="component" value="Unassembled WGS sequence"/>
</dbReference>
<evidence type="ECO:0000256" key="2">
    <source>
        <dbReference type="SAM" id="MobiDB-lite"/>
    </source>
</evidence>
<name>A0A9X8R0K9_9ACTN</name>
<feature type="domain" description="Tail sheath protein subtilisin-like" evidence="3">
    <location>
        <begin position="159"/>
        <end position="300"/>
    </location>
</feature>
<sequence>MSQGVEKAKDAPGVRQGKKGPGGKLTTGSSYTTPGVYVRDIPSGVRLVREAETSIAAFLGCVAQASPPEGPVRVGNWGEFSRRFPPQAGNGSSAFLPEAVYGYFANGGGPCYVIHVPRDAAGAAYTAALLLLETVPEVTMVAAPDLRNTTAGATVAADPKQVYQEMAKHCTKMRNRMALVDPASDLPPDDPAKVQEWLGSLGLDDVDKQFAAVYYPWVTVPGLHGKPLAVPPSGHVAGVWGRSDARRGVHKAPANETLAYANALTVTLTAGEQGPLNEVGVNCLRSFPGRGLKVWGARTLSPETDWRYV</sequence>
<evidence type="ECO:0000259" key="3">
    <source>
        <dbReference type="Pfam" id="PF04984"/>
    </source>
</evidence>
<feature type="non-terminal residue" evidence="4">
    <location>
        <position position="309"/>
    </location>
</feature>
<comment type="caution">
    <text evidence="4">The sequence shown here is derived from an EMBL/GenBank/DDBJ whole genome shotgun (WGS) entry which is preliminary data.</text>
</comment>
<evidence type="ECO:0000313" key="5">
    <source>
        <dbReference type="Proteomes" id="UP000184388"/>
    </source>
</evidence>